<keyword evidence="5 7" id="KW-0072">Autophagy</keyword>
<dbReference type="FunFam" id="3.40.50.720:FF:000243">
    <property type="entry name" value="Ubiquitin-like modifier-activating enzyme ATG7"/>
    <property type="match status" value="1"/>
</dbReference>
<feature type="active site" description="Glycyl thioester intermediate" evidence="6">
    <location>
        <position position="517"/>
    </location>
</feature>
<comment type="caution">
    <text evidence="10">The sequence shown here is derived from an EMBL/GenBank/DDBJ whole genome shotgun (WGS) entry which is preliminary data.</text>
</comment>
<dbReference type="GO" id="GO:0032446">
    <property type="term" value="P:protein modification by small protein conjugation"/>
    <property type="evidence" value="ECO:0007669"/>
    <property type="project" value="TreeGrafter"/>
</dbReference>
<evidence type="ECO:0000256" key="7">
    <source>
        <dbReference type="RuleBase" id="RU366022"/>
    </source>
</evidence>
<dbReference type="GO" id="GO:0006995">
    <property type="term" value="P:cellular response to nitrogen starvation"/>
    <property type="evidence" value="ECO:0007669"/>
    <property type="project" value="TreeGrafter"/>
</dbReference>
<proteinExistence type="inferred from homology"/>
<gene>
    <name evidence="10" type="ORF">E3P86_00951</name>
</gene>
<evidence type="ECO:0000256" key="1">
    <source>
        <dbReference type="ARBA" id="ARBA00010931"/>
    </source>
</evidence>
<dbReference type="InterPro" id="IPR000594">
    <property type="entry name" value="ThiF_NAD_FAD-bd"/>
</dbReference>
<dbReference type="GO" id="GO:0019778">
    <property type="term" value="F:Atg12 activating enzyme activity"/>
    <property type="evidence" value="ECO:0007669"/>
    <property type="project" value="TreeGrafter"/>
</dbReference>
<evidence type="ECO:0000256" key="5">
    <source>
        <dbReference type="ARBA" id="ARBA00023006"/>
    </source>
</evidence>
<dbReference type="Proteomes" id="UP000310689">
    <property type="component" value="Unassembled WGS sequence"/>
</dbReference>
<dbReference type="EMBL" id="SPOI01000025">
    <property type="protein sequence ID" value="TIB39841.1"/>
    <property type="molecule type" value="Genomic_DNA"/>
</dbReference>
<dbReference type="InterPro" id="IPR035985">
    <property type="entry name" value="Ubiquitin-activating_enz"/>
</dbReference>
<comment type="subcellular location">
    <subcellularLocation>
        <location evidence="7">Cytoplasm</location>
    </subcellularLocation>
    <subcellularLocation>
        <location evidence="7">Preautophagosomal structure</location>
    </subcellularLocation>
</comment>
<accession>A0A4T0JHQ3</accession>
<dbReference type="GO" id="GO:0000422">
    <property type="term" value="P:autophagy of mitochondrion"/>
    <property type="evidence" value="ECO:0007669"/>
    <property type="project" value="TreeGrafter"/>
</dbReference>
<dbReference type="AlphaFoldDB" id="A0A4T0JHQ3"/>
<dbReference type="GO" id="GO:0034727">
    <property type="term" value="P:piecemeal microautophagy of the nucleus"/>
    <property type="evidence" value="ECO:0007669"/>
    <property type="project" value="TreeGrafter"/>
</dbReference>
<sequence>MKETNKNKIQQFSPLRLQIYKEFWHALSSFKLNTQRLDDAPIPVHAGFNAGRAIIDNNTGDVIDTPASLLLDGLGGVDGVPLSYAAHGHVHNMNTIEDFKRCDKTALFNSTLDSIKLAKSVDDLIRFLLISFSDMKKFTFHYLAATPAVIDGGAPWLGSMAGCDAALAREIQSVQPAGQWCWIVRRADDGVLSGASVDEWEVFHRDTHSQSHTHNHTPTIAFIDPSSGHAPGWPLRNLLYYICTRFGARKVDVFASRNTHSLYGTLTTDARAYEQVSGVGWEKNSSTHKISPQTIDLSASLDPTKLADQAVELNLKLMKWRILPSLDLDVIGGQRCLLLGAGTLGCYVARGLMAWGVRHITLVDSGTVSYSNPVRQPLFEFEDCAEGGKPKAECAAERLRRIYPGVQACGVQLSIPMPGHPFPTSSKARVESEVHRLDALIDQHDSIFLLTDSRESRWLPTLLGKARNKTVINAALGFDSYLVMRHGTPVNKLGCYYCNDIVAPTDSLSDRTLDQMCTVTRPGVASIAAATAVEMLASLLQHPQQKHVGSTRAGGDHVHTDESLLGVTPHQIRGQLGRFDNVQITGMAFDRCTACSDVIQDAYHTQGMEMISRAINDSDYLVNISGLSDLYKASEDAIKDITIESEDEF</sequence>
<dbReference type="GO" id="GO:0000045">
    <property type="term" value="P:autophagosome assembly"/>
    <property type="evidence" value="ECO:0007669"/>
    <property type="project" value="TreeGrafter"/>
</dbReference>
<protein>
    <recommendedName>
        <fullName evidence="2 7">Ubiquitin-like modifier-activating enzyme ATG7</fullName>
    </recommendedName>
    <alternativeName>
        <fullName evidence="7">Autophagy-related protein 7</fullName>
    </alternativeName>
</protein>
<evidence type="ECO:0000256" key="6">
    <source>
        <dbReference type="PIRSR" id="PIRSR606285-1"/>
    </source>
</evidence>
<dbReference type="InterPro" id="IPR006285">
    <property type="entry name" value="Atg7"/>
</dbReference>
<evidence type="ECO:0000313" key="11">
    <source>
        <dbReference type="Proteomes" id="UP000310689"/>
    </source>
</evidence>
<keyword evidence="7" id="KW-0833">Ubl conjugation pathway</keyword>
<evidence type="ECO:0000256" key="4">
    <source>
        <dbReference type="ARBA" id="ARBA00022927"/>
    </source>
</evidence>
<dbReference type="CDD" id="cd01486">
    <property type="entry name" value="Apg7"/>
    <property type="match status" value="1"/>
</dbReference>
<dbReference type="Gene3D" id="3.40.140.70">
    <property type="entry name" value="Ubiquitin-like modifier-activating enzyme ATG7 N-terminal domain"/>
    <property type="match status" value="1"/>
</dbReference>
<keyword evidence="7" id="KW-0963">Cytoplasm</keyword>
<evidence type="ECO:0000259" key="8">
    <source>
        <dbReference type="Pfam" id="PF00899"/>
    </source>
</evidence>
<comment type="function">
    <text evidence="7">E1-like activating enzyme involved in the 2 ubiquitin-like systems required for cytoplasm to vacuole transport (Cvt) and autophagy. Activates ATG12 for its conjugation with ATG5 and ATG8 for its conjugation with phosphatidylethanolamine. Both systems are needed for the ATG8 association to Cvt vesicles and autophagosomes membranes. Autophagy is essential for maintenance of amino acid levels and protein synthesis under nitrogen starvation. Required for selective autophagic degradation of the nucleus (nucleophagy) as well as for mitophagy which contributes to regulate mitochondrial quantity and quality by eliminating the mitochondria to a basal level to fulfill cellular energy requirements and preventing excess ROS production.</text>
</comment>
<comment type="similarity">
    <text evidence="1 7">Belongs to the ATG7 family.</text>
</comment>
<feature type="domain" description="THIF-type NAD/FAD binding fold" evidence="8">
    <location>
        <begin position="319"/>
        <end position="547"/>
    </location>
</feature>
<dbReference type="PANTHER" id="PTHR10953">
    <property type="entry name" value="UBIQUITIN-ACTIVATING ENZYME E1"/>
    <property type="match status" value="1"/>
</dbReference>
<dbReference type="Gene3D" id="3.40.50.720">
    <property type="entry name" value="NAD(P)-binding Rossmann-like Domain"/>
    <property type="match status" value="1"/>
</dbReference>
<name>A0A4T0JHQ3_WALIC</name>
<evidence type="ECO:0000256" key="3">
    <source>
        <dbReference type="ARBA" id="ARBA00022448"/>
    </source>
</evidence>
<keyword evidence="4 7" id="KW-0653">Protein transport</keyword>
<evidence type="ECO:0000256" key="2">
    <source>
        <dbReference type="ARBA" id="ARBA00017647"/>
    </source>
</evidence>
<dbReference type="SUPFAM" id="SSF69572">
    <property type="entry name" value="Activating enzymes of the ubiquitin-like proteins"/>
    <property type="match status" value="1"/>
</dbReference>
<dbReference type="InterPro" id="IPR045886">
    <property type="entry name" value="ThiF/MoeB/HesA"/>
</dbReference>
<comment type="subunit">
    <text evidence="7">Homodimer.</text>
</comment>
<keyword evidence="3 7" id="KW-0813">Transport</keyword>
<dbReference type="Pfam" id="PF16420">
    <property type="entry name" value="ATG7_N"/>
    <property type="match status" value="1"/>
</dbReference>
<dbReference type="InterPro" id="IPR042523">
    <property type="entry name" value="Atg7_N_2"/>
</dbReference>
<reference evidence="10 11" key="1">
    <citation type="submission" date="2019-03" db="EMBL/GenBank/DDBJ databases">
        <title>Sequencing 23 genomes of Wallemia ichthyophaga.</title>
        <authorList>
            <person name="Gostincar C."/>
        </authorList>
    </citation>
    <scope>NUCLEOTIDE SEQUENCE [LARGE SCALE GENOMIC DNA]</scope>
    <source>
        <strain evidence="10 11">EXF-6200</strain>
    </source>
</reference>
<dbReference type="PANTHER" id="PTHR10953:SF3">
    <property type="entry name" value="UBIQUITIN-LIKE MODIFIER-ACTIVATING ENZYME ATG7"/>
    <property type="match status" value="1"/>
</dbReference>
<organism evidence="10 11">
    <name type="scientific">Wallemia ichthyophaga</name>
    <dbReference type="NCBI Taxonomy" id="245174"/>
    <lineage>
        <taxon>Eukaryota</taxon>
        <taxon>Fungi</taxon>
        <taxon>Dikarya</taxon>
        <taxon>Basidiomycota</taxon>
        <taxon>Wallemiomycotina</taxon>
        <taxon>Wallemiomycetes</taxon>
        <taxon>Wallemiales</taxon>
        <taxon>Wallemiaceae</taxon>
        <taxon>Wallemia</taxon>
    </lineage>
</organism>
<feature type="domain" description="Ubiquitin-like modifier-activating enzyme Atg7 N-terminal" evidence="9">
    <location>
        <begin position="11"/>
        <end position="300"/>
    </location>
</feature>
<dbReference type="Gene3D" id="3.40.140.100">
    <property type="entry name" value="Ubiquitin-like modifier-activating enzyme ATG7 C-terminal domain"/>
    <property type="match status" value="1"/>
</dbReference>
<dbReference type="GO" id="GO:0019779">
    <property type="term" value="F:Atg8 activating enzyme activity"/>
    <property type="evidence" value="ECO:0007669"/>
    <property type="project" value="TreeGrafter"/>
</dbReference>
<evidence type="ECO:0000313" key="10">
    <source>
        <dbReference type="EMBL" id="TIB39841.1"/>
    </source>
</evidence>
<dbReference type="GO" id="GO:0015031">
    <property type="term" value="P:protein transport"/>
    <property type="evidence" value="ECO:0007669"/>
    <property type="project" value="UniProtKB-UniRule"/>
</dbReference>
<dbReference type="NCBIfam" id="TIGR01381">
    <property type="entry name" value="E1_like_apg7"/>
    <property type="match status" value="1"/>
</dbReference>
<dbReference type="InterPro" id="IPR032197">
    <property type="entry name" value="Atg7_N"/>
</dbReference>
<dbReference type="InterPro" id="IPR042522">
    <property type="entry name" value="Atg7_N_1"/>
</dbReference>
<evidence type="ECO:0000259" key="9">
    <source>
        <dbReference type="Pfam" id="PF16420"/>
    </source>
</evidence>
<dbReference type="GO" id="GO:0000407">
    <property type="term" value="C:phagophore assembly site"/>
    <property type="evidence" value="ECO:0007669"/>
    <property type="project" value="UniProtKB-SubCell"/>
</dbReference>
<dbReference type="Pfam" id="PF00899">
    <property type="entry name" value="ThiF"/>
    <property type="match status" value="1"/>
</dbReference>